<sequence>MGGEWSDCSRYHFGGYRIWYKHINDLKLDPIPLWASGFPFAPPSRPVRVPFEIFPTLRNGSADCDDNVLSFSSSTMGCQLDRTDLEIRPDITRVWILFFDPFLNFDPARPEINLDRFRVLLGPARPARFPVKIENLSRSHLRFGFAAFAWPLLAKPPPSLSALGWKEEGPPHRTSLRAWKEEALRAPASHTAPAFARGRRKAPHTAPAFTLARGRRKVGLHARAPAPHTALAFALARGSPPTPCLRARAPAPHTGGSATPYVQLYGSHGWDSLVCHADFLNIRKREGLFAFCLEESQNRLISAVVKSQCNLYSQVPKAFYSIPSGGLSELEINLLSSWRGMTRNVLQYSTSVAKHNVPNVQLVSHLVEDGHDDYGGGPGVCEREEGGSGCRSGEEGVLELLPFSLMFDNLFWDTPDLHLPAPLATGVAWSVEEESRFLAYREFSALPSRITLPTTTGISFRIRHLGTVSQPEKAVSEDGSVAFTDTVQPQRIKFKRLDKTARHIMNILDKEEVEKVKGNRDIPDIKPGYIVQLKVEVPENKRRVSTLKGIVIAKRNAGLQTTFRLRRMVAGVGVESVFPLYSPNIKEMKVLDKKDVRRAKLYYLRDRMNALKHK</sequence>
<evidence type="ECO:0000256" key="3">
    <source>
        <dbReference type="ARBA" id="ARBA00023274"/>
    </source>
</evidence>
<evidence type="ECO:0000313" key="5">
    <source>
        <dbReference type="Proteomes" id="UP000652761"/>
    </source>
</evidence>
<dbReference type="Gene3D" id="2.30.30.790">
    <property type="match status" value="1"/>
</dbReference>
<dbReference type="InterPro" id="IPR008991">
    <property type="entry name" value="Translation_prot_SH3-like_sf"/>
</dbReference>
<proteinExistence type="inferred from homology"/>
<dbReference type="GO" id="GO:0005840">
    <property type="term" value="C:ribosome"/>
    <property type="evidence" value="ECO:0007669"/>
    <property type="project" value="UniProtKB-KW"/>
</dbReference>
<dbReference type="NCBIfam" id="TIGR01024">
    <property type="entry name" value="rplS_bact"/>
    <property type="match status" value="1"/>
</dbReference>
<evidence type="ECO:0008006" key="6">
    <source>
        <dbReference type="Google" id="ProtNLM"/>
    </source>
</evidence>
<dbReference type="SUPFAM" id="SSF50104">
    <property type="entry name" value="Translation proteins SH3-like domain"/>
    <property type="match status" value="1"/>
</dbReference>
<dbReference type="PRINTS" id="PR00061">
    <property type="entry name" value="RIBOSOMALL19"/>
</dbReference>
<gene>
    <name evidence="4" type="ORF">Taro_007005</name>
</gene>
<organism evidence="4 5">
    <name type="scientific">Colocasia esculenta</name>
    <name type="common">Wild taro</name>
    <name type="synonym">Arum esculentum</name>
    <dbReference type="NCBI Taxonomy" id="4460"/>
    <lineage>
        <taxon>Eukaryota</taxon>
        <taxon>Viridiplantae</taxon>
        <taxon>Streptophyta</taxon>
        <taxon>Embryophyta</taxon>
        <taxon>Tracheophyta</taxon>
        <taxon>Spermatophyta</taxon>
        <taxon>Magnoliopsida</taxon>
        <taxon>Liliopsida</taxon>
        <taxon>Araceae</taxon>
        <taxon>Aroideae</taxon>
        <taxon>Colocasieae</taxon>
        <taxon>Colocasia</taxon>
    </lineage>
</organism>
<evidence type="ECO:0000313" key="4">
    <source>
        <dbReference type="EMBL" id="MQL74648.1"/>
    </source>
</evidence>
<dbReference type="InterPro" id="IPR001857">
    <property type="entry name" value="Ribosomal_bL19"/>
</dbReference>
<keyword evidence="3" id="KW-0687">Ribonucleoprotein</keyword>
<dbReference type="InterPro" id="IPR038657">
    <property type="entry name" value="Ribosomal_bL19_sf"/>
</dbReference>
<dbReference type="Pfam" id="PF01245">
    <property type="entry name" value="Ribosomal_L19"/>
    <property type="match status" value="1"/>
</dbReference>
<dbReference type="GO" id="GO:0003735">
    <property type="term" value="F:structural constituent of ribosome"/>
    <property type="evidence" value="ECO:0007669"/>
    <property type="project" value="InterPro"/>
</dbReference>
<dbReference type="Proteomes" id="UP000652761">
    <property type="component" value="Unassembled WGS sequence"/>
</dbReference>
<dbReference type="PANTHER" id="PTHR15680">
    <property type="entry name" value="RIBOSOMAL PROTEIN L19"/>
    <property type="match status" value="1"/>
</dbReference>
<dbReference type="AlphaFoldDB" id="A0A843TSW4"/>
<evidence type="ECO:0000256" key="2">
    <source>
        <dbReference type="ARBA" id="ARBA00022980"/>
    </source>
</evidence>
<reference evidence="4" key="1">
    <citation type="submission" date="2017-07" db="EMBL/GenBank/DDBJ databases">
        <title>Taro Niue Genome Assembly and Annotation.</title>
        <authorList>
            <person name="Atibalentja N."/>
            <person name="Keating K."/>
            <person name="Fields C.J."/>
        </authorList>
    </citation>
    <scope>NUCLEOTIDE SEQUENCE</scope>
    <source>
        <strain evidence="4">Niue_2</strain>
        <tissue evidence="4">Leaf</tissue>
    </source>
</reference>
<comment type="caution">
    <text evidence="4">The sequence shown here is derived from an EMBL/GenBank/DDBJ whole genome shotgun (WGS) entry which is preliminary data.</text>
</comment>
<dbReference type="FunFam" id="2.30.30.790:FF:000003">
    <property type="entry name" value="50S ribosomal protein L19, chloroplastic"/>
    <property type="match status" value="1"/>
</dbReference>
<dbReference type="EMBL" id="NMUH01000217">
    <property type="protein sequence ID" value="MQL74648.1"/>
    <property type="molecule type" value="Genomic_DNA"/>
</dbReference>
<comment type="similarity">
    <text evidence="1">Belongs to the bacterial ribosomal protein bL19 family.</text>
</comment>
<dbReference type="PANTHER" id="PTHR15680:SF9">
    <property type="entry name" value="LARGE RIBOSOMAL SUBUNIT PROTEIN BL19M"/>
    <property type="match status" value="1"/>
</dbReference>
<dbReference type="OrthoDB" id="432645at2759"/>
<dbReference type="GO" id="GO:1990904">
    <property type="term" value="C:ribonucleoprotein complex"/>
    <property type="evidence" value="ECO:0007669"/>
    <property type="project" value="UniProtKB-KW"/>
</dbReference>
<accession>A0A843TSW4</accession>
<evidence type="ECO:0000256" key="1">
    <source>
        <dbReference type="ARBA" id="ARBA00005781"/>
    </source>
</evidence>
<dbReference type="GO" id="GO:0006412">
    <property type="term" value="P:translation"/>
    <property type="evidence" value="ECO:0007669"/>
    <property type="project" value="InterPro"/>
</dbReference>
<protein>
    <recommendedName>
        <fullName evidence="6">Ribosomal protein L19</fullName>
    </recommendedName>
</protein>
<name>A0A843TSW4_COLES</name>
<keyword evidence="2" id="KW-0689">Ribosomal protein</keyword>
<keyword evidence="5" id="KW-1185">Reference proteome</keyword>